<protein>
    <submittedName>
        <fullName evidence="2">Uncharacterized protein</fullName>
    </submittedName>
</protein>
<dbReference type="EMBL" id="JAODWD010000003">
    <property type="protein sequence ID" value="MCT7659984.1"/>
    <property type="molecule type" value="Genomic_DNA"/>
</dbReference>
<feature type="region of interest" description="Disordered" evidence="1">
    <location>
        <begin position="44"/>
        <end position="66"/>
    </location>
</feature>
<proteinExistence type="predicted"/>
<sequence length="196" mass="20122">MTLQTDSGRLAWRRLLIGGLASGAVVAGLWSGAAAPVVYAQPDGSTAETEAPTAEADAQKRPCTGDDCKNAEESAPKVNADQVLNAIYSEYSVGDGGGQVSKLIDDAMKLRAQGFRPSNTNAVALKDALEYRPNQTPLVEALKATIAYQRKLQAQAAMSTAEGPVAGAVPKYTPPTGDISVPVAPGGDAGITIPIG</sequence>
<organism evidence="2 3">
    <name type="scientific">Mycobacterium deserti</name>
    <dbReference type="NCBI Taxonomy" id="2978347"/>
    <lineage>
        <taxon>Bacteria</taxon>
        <taxon>Bacillati</taxon>
        <taxon>Actinomycetota</taxon>
        <taxon>Actinomycetes</taxon>
        <taxon>Mycobacteriales</taxon>
        <taxon>Mycobacteriaceae</taxon>
        <taxon>Mycobacterium</taxon>
    </lineage>
</organism>
<keyword evidence="3" id="KW-1185">Reference proteome</keyword>
<name>A0ABT2MCI7_9MYCO</name>
<gene>
    <name evidence="2" type="ORF">N4S67_16320</name>
</gene>
<accession>A0ABT2MCI7</accession>
<evidence type="ECO:0000313" key="2">
    <source>
        <dbReference type="EMBL" id="MCT7659984.1"/>
    </source>
</evidence>
<feature type="compositionally biased region" description="Basic and acidic residues" evidence="1">
    <location>
        <begin position="57"/>
        <end position="66"/>
    </location>
</feature>
<evidence type="ECO:0000256" key="1">
    <source>
        <dbReference type="SAM" id="MobiDB-lite"/>
    </source>
</evidence>
<comment type="caution">
    <text evidence="2">The sequence shown here is derived from an EMBL/GenBank/DDBJ whole genome shotgun (WGS) entry which is preliminary data.</text>
</comment>
<dbReference type="RefSeq" id="WP_260993986.1">
    <property type="nucleotide sequence ID" value="NZ_JAODWD010000003.1"/>
</dbReference>
<reference evidence="3" key="1">
    <citation type="submission" date="2023-07" db="EMBL/GenBank/DDBJ databases">
        <authorList>
            <person name="Deng Y."/>
            <person name="Zhang Y.-Q."/>
        </authorList>
    </citation>
    <scope>NUCLEOTIDE SEQUENCE [LARGE SCALE GENOMIC DNA]</scope>
    <source>
        <strain evidence="3">CPCC 205710</strain>
    </source>
</reference>
<feature type="compositionally biased region" description="Low complexity" evidence="1">
    <location>
        <begin position="46"/>
        <end position="56"/>
    </location>
</feature>
<dbReference type="Proteomes" id="UP001206639">
    <property type="component" value="Unassembled WGS sequence"/>
</dbReference>
<evidence type="ECO:0000313" key="3">
    <source>
        <dbReference type="Proteomes" id="UP001206639"/>
    </source>
</evidence>